<comment type="caution">
    <text evidence="4">The sequence shown here is derived from an EMBL/GenBank/DDBJ whole genome shotgun (WGS) entry which is preliminary data.</text>
</comment>
<dbReference type="PROSITE" id="PS50887">
    <property type="entry name" value="GGDEF"/>
    <property type="match status" value="1"/>
</dbReference>
<reference evidence="4" key="1">
    <citation type="submission" date="2021-07" db="EMBL/GenBank/DDBJ databases">
        <title>Shinella sp. nov., a novel member of the genus Shinella from water.</title>
        <authorList>
            <person name="Deng Y."/>
        </authorList>
    </citation>
    <scope>NUCLEOTIDE SEQUENCE</scope>
    <source>
        <strain evidence="4">CPCC 100929</strain>
    </source>
</reference>
<protein>
    <recommendedName>
        <fullName evidence="1">diguanylate cyclase</fullName>
        <ecNumber evidence="1">2.7.7.65</ecNumber>
    </recommendedName>
</protein>
<comment type="catalytic activity">
    <reaction evidence="2">
        <text>2 GTP = 3',3'-c-di-GMP + 2 diphosphate</text>
        <dbReference type="Rhea" id="RHEA:24898"/>
        <dbReference type="ChEBI" id="CHEBI:33019"/>
        <dbReference type="ChEBI" id="CHEBI:37565"/>
        <dbReference type="ChEBI" id="CHEBI:58805"/>
        <dbReference type="EC" id="2.7.7.65"/>
    </reaction>
</comment>
<proteinExistence type="predicted"/>
<feature type="domain" description="GGDEF" evidence="3">
    <location>
        <begin position="195"/>
        <end position="324"/>
    </location>
</feature>
<dbReference type="Pfam" id="PF00990">
    <property type="entry name" value="GGDEF"/>
    <property type="match status" value="1"/>
</dbReference>
<dbReference type="SUPFAM" id="SSF55073">
    <property type="entry name" value="Nucleotide cyclase"/>
    <property type="match status" value="1"/>
</dbReference>
<dbReference type="InterPro" id="IPR029787">
    <property type="entry name" value="Nucleotide_cyclase"/>
</dbReference>
<dbReference type="Gene3D" id="3.30.70.270">
    <property type="match status" value="1"/>
</dbReference>
<dbReference type="EC" id="2.7.7.65" evidence="1"/>
<keyword evidence="4" id="KW-0808">Transferase</keyword>
<dbReference type="Proteomes" id="UP000996601">
    <property type="component" value="Unassembled WGS sequence"/>
</dbReference>
<keyword evidence="5" id="KW-1185">Reference proteome</keyword>
<dbReference type="InterPro" id="IPR050469">
    <property type="entry name" value="Diguanylate_Cyclase"/>
</dbReference>
<dbReference type="EMBL" id="WHSB02000006">
    <property type="protein sequence ID" value="MCQ4632066.1"/>
    <property type="molecule type" value="Genomic_DNA"/>
</dbReference>
<dbReference type="PANTHER" id="PTHR45138">
    <property type="entry name" value="REGULATORY COMPONENTS OF SENSORY TRANSDUCTION SYSTEM"/>
    <property type="match status" value="1"/>
</dbReference>
<evidence type="ECO:0000259" key="3">
    <source>
        <dbReference type="PROSITE" id="PS50887"/>
    </source>
</evidence>
<gene>
    <name evidence="4" type="ORF">GB927_018595</name>
</gene>
<evidence type="ECO:0000313" key="4">
    <source>
        <dbReference type="EMBL" id="MCQ4632066.1"/>
    </source>
</evidence>
<dbReference type="SMART" id="SM00267">
    <property type="entry name" value="GGDEF"/>
    <property type="match status" value="1"/>
</dbReference>
<name>A0ABT1RAJ1_9HYPH</name>
<dbReference type="GO" id="GO:0052621">
    <property type="term" value="F:diguanylate cyclase activity"/>
    <property type="evidence" value="ECO:0007669"/>
    <property type="project" value="UniProtKB-EC"/>
</dbReference>
<dbReference type="NCBIfam" id="TIGR00254">
    <property type="entry name" value="GGDEF"/>
    <property type="match status" value="1"/>
</dbReference>
<evidence type="ECO:0000256" key="1">
    <source>
        <dbReference type="ARBA" id="ARBA00012528"/>
    </source>
</evidence>
<keyword evidence="4" id="KW-0548">Nucleotidyltransferase</keyword>
<evidence type="ECO:0000313" key="5">
    <source>
        <dbReference type="Proteomes" id="UP000996601"/>
    </source>
</evidence>
<evidence type="ECO:0000256" key="2">
    <source>
        <dbReference type="ARBA" id="ARBA00034247"/>
    </source>
</evidence>
<dbReference type="PANTHER" id="PTHR45138:SF9">
    <property type="entry name" value="DIGUANYLATE CYCLASE DGCM-RELATED"/>
    <property type="match status" value="1"/>
</dbReference>
<organism evidence="4 5">
    <name type="scientific">Shinella lacus</name>
    <dbReference type="NCBI Taxonomy" id="2654216"/>
    <lineage>
        <taxon>Bacteria</taxon>
        <taxon>Pseudomonadati</taxon>
        <taxon>Pseudomonadota</taxon>
        <taxon>Alphaproteobacteria</taxon>
        <taxon>Hyphomicrobiales</taxon>
        <taxon>Rhizobiaceae</taxon>
        <taxon>Shinella</taxon>
    </lineage>
</organism>
<dbReference type="InterPro" id="IPR043128">
    <property type="entry name" value="Rev_trsase/Diguanyl_cyclase"/>
</dbReference>
<dbReference type="InterPro" id="IPR000160">
    <property type="entry name" value="GGDEF_dom"/>
</dbReference>
<dbReference type="RefSeq" id="WP_256118687.1">
    <property type="nucleotide sequence ID" value="NZ_WHSB02000006.1"/>
</dbReference>
<dbReference type="CDD" id="cd01949">
    <property type="entry name" value="GGDEF"/>
    <property type="match status" value="1"/>
</dbReference>
<accession>A0ABT1RAJ1</accession>
<sequence>MRRSNGHRVPGESSRAHADAILPLAAIRDRATTDLVLSGLDASGVAFALFSPDDELSYGSTAFAALFDVQPGARTFGDILRHCHAKGVGPKMNGPIDAFLAMAAEKRRSSPHRSFEIDISDDRWFLVNETLLADGWLWSVFTDITMLKSTERVLQLARDAAQLAADTDPLTGLLNRRAAMERLDAEMRAAFRDCTQLSLVLIDLDHFKTINDRYGHAKGDDVLRHFAAAGRQQLRGGDVFARIGGEEFMVLMPGTGIRQATQAVERLRSHVREEENRAGLCCTYTMSAGVAEYCGNAVEDLFERADRALYSAKHLGRDRIEQAP</sequence>